<feature type="binding site" evidence="10">
    <location>
        <begin position="99"/>
        <end position="109"/>
    </location>
    <ligand>
        <name>ATP</name>
        <dbReference type="ChEBI" id="CHEBI:30616"/>
    </ligand>
</feature>
<dbReference type="Pfam" id="PF00288">
    <property type="entry name" value="GHMP_kinases_N"/>
    <property type="match status" value="1"/>
</dbReference>
<dbReference type="Gene3D" id="3.30.70.890">
    <property type="entry name" value="GHMP kinase, C-terminal domain"/>
    <property type="match status" value="1"/>
</dbReference>
<dbReference type="InterPro" id="IPR013750">
    <property type="entry name" value="GHMP_kinase_C_dom"/>
</dbReference>
<protein>
    <recommendedName>
        <fullName evidence="3 10">4-diphosphocytidyl-2-C-methyl-D-erythritol kinase</fullName>
        <shortName evidence="10">CMK</shortName>
        <ecNumber evidence="2 10">2.7.1.148</ecNumber>
    </recommendedName>
    <alternativeName>
        <fullName evidence="9 10">4-(cytidine-5'-diphospho)-2-C-methyl-D-erythritol kinase</fullName>
    </alternativeName>
</protein>
<evidence type="ECO:0000256" key="5">
    <source>
        <dbReference type="ARBA" id="ARBA00022741"/>
    </source>
</evidence>
<keyword evidence="14" id="KW-1185">Reference proteome</keyword>
<keyword evidence="4 10" id="KW-0808">Transferase</keyword>
<evidence type="ECO:0000256" key="6">
    <source>
        <dbReference type="ARBA" id="ARBA00022777"/>
    </source>
</evidence>
<dbReference type="SUPFAM" id="SSF54211">
    <property type="entry name" value="Ribosomal protein S5 domain 2-like"/>
    <property type="match status" value="1"/>
</dbReference>
<dbReference type="SUPFAM" id="SSF55060">
    <property type="entry name" value="GHMP Kinase, C-terminal domain"/>
    <property type="match status" value="1"/>
</dbReference>
<feature type="active site" evidence="10">
    <location>
        <position position="141"/>
    </location>
</feature>
<comment type="caution">
    <text evidence="13">The sequence shown here is derived from an EMBL/GenBank/DDBJ whole genome shotgun (WGS) entry which is preliminary data.</text>
</comment>
<evidence type="ECO:0000256" key="2">
    <source>
        <dbReference type="ARBA" id="ARBA00012052"/>
    </source>
</evidence>
<evidence type="ECO:0000256" key="10">
    <source>
        <dbReference type="HAMAP-Rule" id="MF_00061"/>
    </source>
</evidence>
<dbReference type="GO" id="GO:0016114">
    <property type="term" value="P:terpenoid biosynthetic process"/>
    <property type="evidence" value="ECO:0007669"/>
    <property type="project" value="UniProtKB-UniRule"/>
</dbReference>
<keyword evidence="5 10" id="KW-0547">Nucleotide-binding</keyword>
<evidence type="ECO:0000256" key="9">
    <source>
        <dbReference type="ARBA" id="ARBA00032554"/>
    </source>
</evidence>
<gene>
    <name evidence="10 13" type="primary">ispE</name>
    <name evidence="13" type="ORF">HKX40_10020</name>
</gene>
<evidence type="ECO:0000256" key="3">
    <source>
        <dbReference type="ARBA" id="ARBA00017473"/>
    </source>
</evidence>
<dbReference type="PIRSF" id="PIRSF010376">
    <property type="entry name" value="IspE"/>
    <property type="match status" value="1"/>
</dbReference>
<comment type="pathway">
    <text evidence="10">Isoprenoid biosynthesis; isopentenyl diphosphate biosynthesis via DXP pathway; isopentenyl diphosphate from 1-deoxy-D-xylulose 5-phosphate: step 3/6.</text>
</comment>
<evidence type="ECO:0000259" key="11">
    <source>
        <dbReference type="Pfam" id="PF00288"/>
    </source>
</evidence>
<dbReference type="UniPathway" id="UPA00056">
    <property type="reaction ID" value="UER00094"/>
</dbReference>
<dbReference type="PANTHER" id="PTHR43527:SF2">
    <property type="entry name" value="4-DIPHOSPHOCYTIDYL-2-C-METHYL-D-ERYTHRITOL KINASE, CHLOROPLASTIC"/>
    <property type="match status" value="1"/>
</dbReference>
<dbReference type="AlphaFoldDB" id="A0A7Y4LBH0"/>
<dbReference type="Gene3D" id="3.30.230.10">
    <property type="match status" value="1"/>
</dbReference>
<comment type="similarity">
    <text evidence="1 10">Belongs to the GHMP kinase family. IspE subfamily.</text>
</comment>
<proteinExistence type="inferred from homology"/>
<comment type="function">
    <text evidence="10">Catalyzes the phosphorylation of the position 2 hydroxy group of 4-diphosphocytidyl-2C-methyl-D-erythritol.</text>
</comment>
<comment type="catalytic activity">
    <reaction evidence="10">
        <text>4-CDP-2-C-methyl-D-erythritol + ATP = 4-CDP-2-C-methyl-D-erythritol 2-phosphate + ADP + H(+)</text>
        <dbReference type="Rhea" id="RHEA:18437"/>
        <dbReference type="ChEBI" id="CHEBI:15378"/>
        <dbReference type="ChEBI" id="CHEBI:30616"/>
        <dbReference type="ChEBI" id="CHEBI:57823"/>
        <dbReference type="ChEBI" id="CHEBI:57919"/>
        <dbReference type="ChEBI" id="CHEBI:456216"/>
        <dbReference type="EC" id="2.7.1.148"/>
    </reaction>
</comment>
<feature type="domain" description="GHMP kinase C-terminal" evidence="12">
    <location>
        <begin position="208"/>
        <end position="274"/>
    </location>
</feature>
<dbReference type="InterPro" id="IPR036554">
    <property type="entry name" value="GHMP_kinase_C_sf"/>
</dbReference>
<dbReference type="Pfam" id="PF08544">
    <property type="entry name" value="GHMP_kinases_C"/>
    <property type="match status" value="1"/>
</dbReference>
<organism evidence="13 14">
    <name type="scientific">Pelistega europaea</name>
    <dbReference type="NCBI Taxonomy" id="106147"/>
    <lineage>
        <taxon>Bacteria</taxon>
        <taxon>Pseudomonadati</taxon>
        <taxon>Pseudomonadota</taxon>
        <taxon>Betaproteobacteria</taxon>
        <taxon>Burkholderiales</taxon>
        <taxon>Alcaligenaceae</taxon>
        <taxon>Pelistega</taxon>
    </lineage>
</organism>
<dbReference type="NCBIfam" id="TIGR00154">
    <property type="entry name" value="ispE"/>
    <property type="match status" value="1"/>
</dbReference>
<evidence type="ECO:0000256" key="1">
    <source>
        <dbReference type="ARBA" id="ARBA00009684"/>
    </source>
</evidence>
<feature type="active site" evidence="10">
    <location>
        <position position="16"/>
    </location>
</feature>
<evidence type="ECO:0000313" key="13">
    <source>
        <dbReference type="EMBL" id="NOL50465.1"/>
    </source>
</evidence>
<sequence>MSEALSAQVEVQAPAKLNLFLHVVGRTENGYHNLQSLFTLIDLWDVLRFSVRKDGLIRRCNEIAEIPESEDLVVRAAKLLQAHTGCSLGADIEVFKQIPSGAGLGGGSSDAATTLMTLNQLWGTGLSNEALRALGVQLGADVPFFIFGKTAIATGVGEQLMAFDLSPLYYLVVRPHLSIPTSLIFKDKDLVRNSPILSAKELAQGRILMEQAQHFARNDLEAVVLKLFPELAVLIAGLRGEAGVDLRMTGSGSCFFAPFLSLEKAQEARDRVVEWHAHHPSALKIEGLFVVKSK</sequence>
<dbReference type="EMBL" id="JABGBO010000012">
    <property type="protein sequence ID" value="NOL50465.1"/>
    <property type="molecule type" value="Genomic_DNA"/>
</dbReference>
<name>A0A7Y4LBH0_9BURK</name>
<dbReference type="GO" id="GO:0019288">
    <property type="term" value="P:isopentenyl diphosphate biosynthetic process, methylerythritol 4-phosphate pathway"/>
    <property type="evidence" value="ECO:0007669"/>
    <property type="project" value="UniProtKB-UniRule"/>
</dbReference>
<dbReference type="InterPro" id="IPR014721">
    <property type="entry name" value="Ribsml_uS5_D2-typ_fold_subgr"/>
</dbReference>
<dbReference type="GO" id="GO:0050515">
    <property type="term" value="F:4-(cytidine 5'-diphospho)-2-C-methyl-D-erythritol kinase activity"/>
    <property type="evidence" value="ECO:0007669"/>
    <property type="project" value="UniProtKB-UniRule"/>
</dbReference>
<evidence type="ECO:0000256" key="8">
    <source>
        <dbReference type="ARBA" id="ARBA00023229"/>
    </source>
</evidence>
<dbReference type="InterPro" id="IPR004424">
    <property type="entry name" value="IspE"/>
</dbReference>
<dbReference type="EC" id="2.7.1.148" evidence="2 10"/>
<dbReference type="Proteomes" id="UP000541421">
    <property type="component" value="Unassembled WGS sequence"/>
</dbReference>
<dbReference type="GO" id="GO:0005524">
    <property type="term" value="F:ATP binding"/>
    <property type="evidence" value="ECO:0007669"/>
    <property type="project" value="UniProtKB-UniRule"/>
</dbReference>
<evidence type="ECO:0000259" key="12">
    <source>
        <dbReference type="Pfam" id="PF08544"/>
    </source>
</evidence>
<evidence type="ECO:0000313" key="14">
    <source>
        <dbReference type="Proteomes" id="UP000541421"/>
    </source>
</evidence>
<dbReference type="InterPro" id="IPR006204">
    <property type="entry name" value="GHMP_kinase_N_dom"/>
</dbReference>
<keyword evidence="8 10" id="KW-0414">Isoprene biosynthesis</keyword>
<keyword evidence="6 10" id="KW-0418">Kinase</keyword>
<evidence type="ECO:0000256" key="4">
    <source>
        <dbReference type="ARBA" id="ARBA00022679"/>
    </source>
</evidence>
<dbReference type="HAMAP" id="MF_00061">
    <property type="entry name" value="IspE"/>
    <property type="match status" value="1"/>
</dbReference>
<dbReference type="PANTHER" id="PTHR43527">
    <property type="entry name" value="4-DIPHOSPHOCYTIDYL-2-C-METHYL-D-ERYTHRITOL KINASE, CHLOROPLASTIC"/>
    <property type="match status" value="1"/>
</dbReference>
<accession>A0A7Y4LBH0</accession>
<keyword evidence="7 10" id="KW-0067">ATP-binding</keyword>
<feature type="domain" description="GHMP kinase N-terminal" evidence="11">
    <location>
        <begin position="72"/>
        <end position="149"/>
    </location>
</feature>
<reference evidence="13 14" key="1">
    <citation type="submission" date="2020-05" db="EMBL/GenBank/DDBJ databases">
        <authorList>
            <person name="Niu N."/>
        </authorList>
    </citation>
    <scope>NUCLEOTIDE SEQUENCE [LARGE SCALE GENOMIC DNA]</scope>
    <source>
        <strain evidence="13 14">LMG10982</strain>
    </source>
</reference>
<dbReference type="InterPro" id="IPR020568">
    <property type="entry name" value="Ribosomal_Su5_D2-typ_SF"/>
</dbReference>
<evidence type="ECO:0000256" key="7">
    <source>
        <dbReference type="ARBA" id="ARBA00022840"/>
    </source>
</evidence>
<dbReference type="RefSeq" id="WP_171589448.1">
    <property type="nucleotide sequence ID" value="NZ_JABGBO010000012.1"/>
</dbReference>